<evidence type="ECO:0008006" key="13">
    <source>
        <dbReference type="Google" id="ProtNLM"/>
    </source>
</evidence>
<dbReference type="EMBL" id="JAACAK010000047">
    <property type="protein sequence ID" value="NIR74743.1"/>
    <property type="molecule type" value="Genomic_DNA"/>
</dbReference>
<evidence type="ECO:0000256" key="6">
    <source>
        <dbReference type="ARBA" id="ARBA00023136"/>
    </source>
</evidence>
<organism evidence="11 12">
    <name type="scientific">Candidatus Kutchimonas denitrificans</name>
    <dbReference type="NCBI Taxonomy" id="3056748"/>
    <lineage>
        <taxon>Bacteria</taxon>
        <taxon>Pseudomonadati</taxon>
        <taxon>Gemmatimonadota</taxon>
        <taxon>Gemmatimonadia</taxon>
        <taxon>Candidatus Palauibacterales</taxon>
        <taxon>Candidatus Palauibacteraceae</taxon>
        <taxon>Candidatus Kutchimonas</taxon>
    </lineage>
</organism>
<accession>A0AAE4Z862</accession>
<keyword evidence="5 7" id="KW-1133">Transmembrane helix</keyword>
<feature type="transmembrane region" description="Helical" evidence="7">
    <location>
        <begin position="723"/>
        <end position="743"/>
    </location>
</feature>
<dbReference type="Pfam" id="PF09699">
    <property type="entry name" value="Paired_CXXCH_1"/>
    <property type="match status" value="1"/>
</dbReference>
<evidence type="ECO:0000256" key="8">
    <source>
        <dbReference type="SAM" id="SignalP"/>
    </source>
</evidence>
<feature type="transmembrane region" description="Helical" evidence="7">
    <location>
        <begin position="800"/>
        <end position="819"/>
    </location>
</feature>
<reference evidence="11 12" key="1">
    <citation type="submission" date="2020-01" db="EMBL/GenBank/DDBJ databases">
        <title>Genomes assembled from Gulf of Kutch pelagic sediment metagenomes.</title>
        <authorList>
            <person name="Chandrashekar M."/>
            <person name="Mahajan M.S."/>
            <person name="Dave K.J."/>
            <person name="Vatsa P."/>
            <person name="Nathani N.M."/>
        </authorList>
    </citation>
    <scope>NUCLEOTIDE SEQUENCE [LARGE SCALE GENOMIC DNA]</scope>
    <source>
        <strain evidence="11">KS3-K002</strain>
    </source>
</reference>
<comment type="subcellular location">
    <subcellularLocation>
        <location evidence="1">Cell membrane</location>
        <topology evidence="1">Multi-pass membrane protein</topology>
    </subcellularLocation>
</comment>
<dbReference type="SUPFAM" id="SSF81342">
    <property type="entry name" value="Transmembrane di-heme cytochromes"/>
    <property type="match status" value="1"/>
</dbReference>
<feature type="transmembrane region" description="Helical" evidence="7">
    <location>
        <begin position="916"/>
        <end position="937"/>
    </location>
</feature>
<gene>
    <name evidence="11" type="ORF">GWO12_06475</name>
</gene>
<keyword evidence="3 7" id="KW-0812">Transmembrane</keyword>
<feature type="chain" id="PRO_5042142360" description="Tetrahaem cytochrome domain-containing protein" evidence="8">
    <location>
        <begin position="28"/>
        <end position="941"/>
    </location>
</feature>
<dbReference type="Pfam" id="PF01292">
    <property type="entry name" value="Ni_hydr_CYTB"/>
    <property type="match status" value="1"/>
</dbReference>
<keyword evidence="4 8" id="KW-0732">Signal</keyword>
<dbReference type="CDD" id="cd08168">
    <property type="entry name" value="Cytochrom_C3"/>
    <property type="match status" value="2"/>
</dbReference>
<keyword evidence="6 7" id="KW-0472">Membrane</keyword>
<feature type="transmembrane region" description="Helical" evidence="7">
    <location>
        <begin position="831"/>
        <end position="856"/>
    </location>
</feature>
<protein>
    <recommendedName>
        <fullName evidence="13">Tetrahaem cytochrome domain-containing protein</fullName>
    </recommendedName>
</protein>
<evidence type="ECO:0000256" key="1">
    <source>
        <dbReference type="ARBA" id="ARBA00004651"/>
    </source>
</evidence>
<evidence type="ECO:0000256" key="5">
    <source>
        <dbReference type="ARBA" id="ARBA00022989"/>
    </source>
</evidence>
<sequence>MIESFLRLSRLAGPVLALALWSGFAAPAEGQQGNDLCLMCHANPNLFESHPRGSALVISEATLEASVHGDAGVLCTDCHRGMSFPHPEPAQRPGPDCSLCHDDQTVQHQASLHGQAAARGDTLAPTCVTCHGSHDMMRHTNPESPTYVFNIPLLCGRCHHEGTEVSLTHDIPQEQILENYSLSIHGEGLFRQGLAVTAVCTSCHTSHFILPHTDPRSSIHESNVAATCTQCHALIEDVHRQVIEGQLWEAEPNKIPVCVDCHSPHRIRRVFYNAGAANEDCFRCHSDPDLTMERDGEVVPLYVDEGAYYQSQHAETGCAQCHTDVTPSLLARPCSTSVASNVDCAICHAEPVANYELGVHGMLAAEGDPDAPTCLDCHDYHATQDNLTPTSPTFPRNVPDLCAKCHREGEPGARRLISDVPRDIVPSYRMSIHGKGLLESGLVVTATCVDCHTAHRELPHHDPESSVHRDNVSETCGNCHHGIEEIYRESIHWVGRTDFDPDEQERQLPTCEDCHTSHTISRTDLGDFRLAMMNQCGRCHEDEAETFFDTFHGKVSRLGDAGAAKCYDCHGTHNILPVTDPASTLSRRNIIETCAQCHPAANRRFTGYLTHATHHDPDKYPFLFWSFWGMTALLVGTLTFATFHTLAWLFRLWRSPGEWRRHKPVQGEALYRRFTTFERSLHLTMLLSFFILAITGMMLKFSYAGWAQALADLVGGFATTGVLHRLAALTLITVFITHLVDVYRRKQASDKSWREFIFSDTSLIFNKTDGREFIQSIKWFFGRGPRPNYGRYTYWEKFDYFAVFWGMFIIGSTGLLLWFPEAFTIILPGWTVNVATILHSDEALLAVAFIFTVHFFNTHFRPDKFPMDPVIFTGRVAVEELKHDKPREYEKLVQRGELRRNLVSPYPTRVQKAFRIFGFTALGIGLTLIILIVYSMLSIYV</sequence>
<dbReference type="GO" id="GO:0022904">
    <property type="term" value="P:respiratory electron transport chain"/>
    <property type="evidence" value="ECO:0007669"/>
    <property type="project" value="InterPro"/>
</dbReference>
<evidence type="ECO:0000256" key="7">
    <source>
        <dbReference type="SAM" id="Phobius"/>
    </source>
</evidence>
<feature type="signal peptide" evidence="8">
    <location>
        <begin position="1"/>
        <end position="27"/>
    </location>
</feature>
<evidence type="ECO:0000313" key="11">
    <source>
        <dbReference type="EMBL" id="NIR74743.1"/>
    </source>
</evidence>
<dbReference type="Gene3D" id="1.20.950.20">
    <property type="entry name" value="Transmembrane di-heme cytochromes, Chain C"/>
    <property type="match status" value="1"/>
</dbReference>
<evidence type="ECO:0000259" key="9">
    <source>
        <dbReference type="Pfam" id="PF01292"/>
    </source>
</evidence>
<feature type="transmembrane region" description="Helical" evidence="7">
    <location>
        <begin position="681"/>
        <end position="703"/>
    </location>
</feature>
<dbReference type="AlphaFoldDB" id="A0AAE4Z862"/>
<dbReference type="InterPro" id="IPR011577">
    <property type="entry name" value="Cyt_b561_bac/Ni-Hgenase"/>
</dbReference>
<comment type="caution">
    <text evidence="11">The sequence shown here is derived from an EMBL/GenBank/DDBJ whole genome shotgun (WGS) entry which is preliminary data.</text>
</comment>
<dbReference type="Gene3D" id="1.10.780.10">
    <property type="entry name" value="Hydroxylamine Oxidoreductase, Chain A, domain 1"/>
    <property type="match status" value="1"/>
</dbReference>
<dbReference type="InterPro" id="IPR036280">
    <property type="entry name" value="Multihaem_cyt_sf"/>
</dbReference>
<dbReference type="PANTHER" id="PTHR35038">
    <property type="entry name" value="DISSIMILATORY SULFITE REDUCTASE SIRA"/>
    <property type="match status" value="1"/>
</dbReference>
<feature type="domain" description="Cytochrome b561 bacterial/Ni-hydrogenase" evidence="9">
    <location>
        <begin position="673"/>
        <end position="851"/>
    </location>
</feature>
<dbReference type="InterPro" id="IPR016174">
    <property type="entry name" value="Di-haem_cyt_TM"/>
</dbReference>
<dbReference type="Gene3D" id="3.90.10.10">
    <property type="entry name" value="Cytochrome C3"/>
    <property type="match status" value="3"/>
</dbReference>
<evidence type="ECO:0000256" key="4">
    <source>
        <dbReference type="ARBA" id="ARBA00022729"/>
    </source>
</evidence>
<feature type="domain" description="Doubled CXXCH motif" evidence="10">
    <location>
        <begin position="373"/>
        <end position="408"/>
    </location>
</feature>
<keyword evidence="2" id="KW-1003">Cell membrane</keyword>
<dbReference type="InterPro" id="IPR051829">
    <property type="entry name" value="Multiheme_Cytochr_ET"/>
</dbReference>
<dbReference type="GO" id="GO:0005886">
    <property type="term" value="C:plasma membrane"/>
    <property type="evidence" value="ECO:0007669"/>
    <property type="project" value="UniProtKB-SubCell"/>
</dbReference>
<dbReference type="GO" id="GO:0009055">
    <property type="term" value="F:electron transfer activity"/>
    <property type="evidence" value="ECO:0007669"/>
    <property type="project" value="InterPro"/>
</dbReference>
<dbReference type="InterPro" id="IPR010177">
    <property type="entry name" value="Paired_CXXCH_1"/>
</dbReference>
<evidence type="ECO:0000256" key="3">
    <source>
        <dbReference type="ARBA" id="ARBA00022692"/>
    </source>
</evidence>
<name>A0AAE4Z862_9BACT</name>
<feature type="transmembrane region" description="Helical" evidence="7">
    <location>
        <begin position="622"/>
        <end position="650"/>
    </location>
</feature>
<dbReference type="Proteomes" id="UP000702544">
    <property type="component" value="Unassembled WGS sequence"/>
</dbReference>
<evidence type="ECO:0000256" key="2">
    <source>
        <dbReference type="ARBA" id="ARBA00022475"/>
    </source>
</evidence>
<dbReference type="SUPFAM" id="SSF48695">
    <property type="entry name" value="Multiheme cytochromes"/>
    <property type="match status" value="3"/>
</dbReference>
<evidence type="ECO:0000259" key="10">
    <source>
        <dbReference type="Pfam" id="PF09699"/>
    </source>
</evidence>
<evidence type="ECO:0000313" key="12">
    <source>
        <dbReference type="Proteomes" id="UP000702544"/>
    </source>
</evidence>
<proteinExistence type="predicted"/>